<keyword evidence="1" id="KW-0472">Membrane</keyword>
<comment type="caution">
    <text evidence="3">The sequence shown here is derived from an EMBL/GenBank/DDBJ whole genome shotgun (WGS) entry which is preliminary data.</text>
</comment>
<dbReference type="Proteomes" id="UP000739565">
    <property type="component" value="Unassembled WGS sequence"/>
</dbReference>
<dbReference type="EMBL" id="JAHXRI010000001">
    <property type="protein sequence ID" value="MBZ1349170.1"/>
    <property type="molecule type" value="Genomic_DNA"/>
</dbReference>
<gene>
    <name evidence="3" type="ORF">KZZ10_00795</name>
</gene>
<evidence type="ECO:0000313" key="3">
    <source>
        <dbReference type="EMBL" id="MBZ1349170.1"/>
    </source>
</evidence>
<proteinExistence type="predicted"/>
<evidence type="ECO:0000313" key="4">
    <source>
        <dbReference type="Proteomes" id="UP000739565"/>
    </source>
</evidence>
<protein>
    <submittedName>
        <fullName evidence="3">Uncharacterized protein</fullName>
    </submittedName>
</protein>
<feature type="signal peptide" evidence="2">
    <location>
        <begin position="1"/>
        <end position="24"/>
    </location>
</feature>
<reference evidence="3" key="1">
    <citation type="submission" date="2021-07" db="EMBL/GenBank/DDBJ databases">
        <title>New genus and species of the family Alcaligenaceae.</title>
        <authorList>
            <person name="Hahn M.W."/>
        </authorList>
    </citation>
    <scope>NUCLEOTIDE SEQUENCE</scope>
    <source>
        <strain evidence="3">LF4-65</strain>
    </source>
</reference>
<feature type="transmembrane region" description="Helical" evidence="1">
    <location>
        <begin position="40"/>
        <end position="58"/>
    </location>
</feature>
<keyword evidence="1" id="KW-1133">Transmembrane helix</keyword>
<evidence type="ECO:0000256" key="2">
    <source>
        <dbReference type="SAM" id="SignalP"/>
    </source>
</evidence>
<accession>A0A953N9G2</accession>
<dbReference type="AlphaFoldDB" id="A0A953N9G2"/>
<name>A0A953N9G2_9BURK</name>
<keyword evidence="4" id="KW-1185">Reference proteome</keyword>
<keyword evidence="2" id="KW-0732">Signal</keyword>
<keyword evidence="1" id="KW-0812">Transmembrane</keyword>
<sequence>MKRMFTKLALVALLAFTMALPAEAGGRRHSYHGNNNANGWAAAAIGAVVGVAIGSAIISQQTPSYIYEQRNYATQPPYYYAPQRACQTSQVPVYDQYGRIVQYRQVCN</sequence>
<evidence type="ECO:0000256" key="1">
    <source>
        <dbReference type="SAM" id="Phobius"/>
    </source>
</evidence>
<dbReference type="RefSeq" id="WP_259659585.1">
    <property type="nucleotide sequence ID" value="NZ_JAHXRI010000001.1"/>
</dbReference>
<feature type="chain" id="PRO_5037935899" evidence="2">
    <location>
        <begin position="25"/>
        <end position="108"/>
    </location>
</feature>
<organism evidence="3 4">
    <name type="scientific">Zwartia hollandica</name>
    <dbReference type="NCBI Taxonomy" id="324606"/>
    <lineage>
        <taxon>Bacteria</taxon>
        <taxon>Pseudomonadati</taxon>
        <taxon>Pseudomonadota</taxon>
        <taxon>Betaproteobacteria</taxon>
        <taxon>Burkholderiales</taxon>
        <taxon>Alcaligenaceae</taxon>
        <taxon>Zwartia</taxon>
    </lineage>
</organism>